<reference evidence="1" key="1">
    <citation type="submission" date="2025-08" db="UniProtKB">
        <authorList>
            <consortium name="Ensembl"/>
        </authorList>
    </citation>
    <scope>IDENTIFICATION</scope>
</reference>
<organism evidence="1 2">
    <name type="scientific">Monopterus albus</name>
    <name type="common">Swamp eel</name>
    <dbReference type="NCBI Taxonomy" id="43700"/>
    <lineage>
        <taxon>Eukaryota</taxon>
        <taxon>Metazoa</taxon>
        <taxon>Chordata</taxon>
        <taxon>Craniata</taxon>
        <taxon>Vertebrata</taxon>
        <taxon>Euteleostomi</taxon>
        <taxon>Actinopterygii</taxon>
        <taxon>Neopterygii</taxon>
        <taxon>Teleostei</taxon>
        <taxon>Neoteleostei</taxon>
        <taxon>Acanthomorphata</taxon>
        <taxon>Anabantaria</taxon>
        <taxon>Synbranchiformes</taxon>
        <taxon>Synbranchidae</taxon>
        <taxon>Monopterus</taxon>
    </lineage>
</organism>
<dbReference type="STRING" id="43700.ENSMALP00000026144"/>
<dbReference type="AlphaFoldDB" id="A0A3Q3K0G6"/>
<sequence>MILAAWIGEVWEGDVVKRSVVNQVRRRGGRRRRGRGGERGGDSPVAFRLNEGIMADGPRCKRRKQANPRRNNVTNYNNVVEAISDSDDEDKLHIAEEEGSLVDVADCDSTLPDEEHPSEHPSWDRGETGSTVIGLIIIALNYANIYTTSSCHGSHSVPKHVPLFCIVQKFCQLFDCLLLILTSADVIQAKLRNVSLTSVHSLVPGFVSL</sequence>
<keyword evidence="2" id="KW-1185">Reference proteome</keyword>
<evidence type="ECO:0000313" key="2">
    <source>
        <dbReference type="Proteomes" id="UP000261600"/>
    </source>
</evidence>
<evidence type="ECO:0000313" key="1">
    <source>
        <dbReference type="Ensembl" id="ENSMALP00000026144.1"/>
    </source>
</evidence>
<dbReference type="Proteomes" id="UP000261600">
    <property type="component" value="Unplaced"/>
</dbReference>
<protein>
    <submittedName>
        <fullName evidence="1">Uncharacterized protein</fullName>
    </submittedName>
</protein>
<proteinExistence type="predicted"/>
<reference evidence="1" key="2">
    <citation type="submission" date="2025-09" db="UniProtKB">
        <authorList>
            <consortium name="Ensembl"/>
        </authorList>
    </citation>
    <scope>IDENTIFICATION</scope>
</reference>
<accession>A0A3Q3K0G6</accession>
<dbReference type="Ensembl" id="ENSMALT00000026625.1">
    <property type="protein sequence ID" value="ENSMALP00000026144.1"/>
    <property type="gene ID" value="ENSMALG00000018162.1"/>
</dbReference>
<name>A0A3Q3K0G6_MONAL</name>